<dbReference type="EMBL" id="CP031743">
    <property type="protein sequence ID" value="AXQ89601.1"/>
    <property type="molecule type" value="Genomic_DNA"/>
</dbReference>
<gene>
    <name evidence="1" type="ORF">BSF95_01208</name>
</gene>
<evidence type="ECO:0000313" key="1">
    <source>
        <dbReference type="EMBL" id="AXQ89601.1"/>
    </source>
</evidence>
<evidence type="ECO:0008006" key="2">
    <source>
        <dbReference type="Google" id="ProtNLM"/>
    </source>
</evidence>
<dbReference type="RefSeq" id="WP_000078482.1">
    <property type="nucleotide sequence ID" value="NZ_AERY01000156.1"/>
</dbReference>
<dbReference type="AlphaFoldDB" id="A0A385ETL4"/>
<accession>A0A385ETL4</accession>
<proteinExistence type="predicted"/>
<sequence length="944" mass="105386">MSQIYLYQNSLNKNEVDVIDTDNILFEFLKVKKQFPQAKIYLGNPCPENDITPSIKDKASIARLTEIADDCSIVCHPGELSSFVTWVATKILGSAVSALVKVPKPNMSNNGSMSGSSNNNLSDPENRQRLKQRIPFILGRVKAIPDLFAPVIKYFKDGVEVEESLMCICENPVQVSNFKSGDTPIQEIPGTSLSAYGHNQSLIGNETIFKWGDTFDQPPVIARQNASINGQTLLPPNSTRIEASDIYFQYPNLIKANNQGTADKFNAFDINDSLIISGANFGINDLAITGQVDVDNTNNTFSIASNQTVVDFQDYRKINVTSLLVTDPVNGQLDLAGLYDIDTITYVSGVYTIHLKNPVSTNSNFANLTEVLTANLSANLTANSANIFLDGNYVVTGVDITNKQISLATPSAVNDDWNKLADLTDQKTGVGTIKLRGSQENYIGWFTIESAKATGLLLNFQALNGIYQGSDAKFVDIYVEYQQVLNGNPTGNVYNQTIRLNGKANNRDSVGGSMWITLPFTGAVRFRARRTNDNGDAVDLSDETKFYTAYAYHYLSKLVYDNRVLIRQRTQATRAATAIDSRMTNCIAESLVYSYRDGVKSDTRIPSRFIPDLVIELALHKLIGRRTLNEVNVEKLYSVFDEVVDYFGSEKMAEFNYTIDDANQSFEEILRMLAGVSCCNDRRLNRQIYFELERAGREPYLLFNHRNKKARTEVRTIRTKPENNYDGVEMTYVDSEAGWIEKTLKIPNDQITNPKKIEGYGIVYKQQAHIVAWRAWNKIQFQAINCRFSCFAEGELVGSGDPVAVVDDTRLAPTFFGDPSQAILSGEVLAWNGLNITGSQPCKLSTEHSFVIHLQLKSGYIDIIPVTQGQNDYEFVLARPPVEALVTEGEVKTVYSLSTDDRKKDDLFLITTKQRSGVFENELTLVNLDDRYYQNDSDIKNNLV</sequence>
<name>A0A385ETL4_ACIBA</name>
<dbReference type="NCBIfam" id="NF040662">
    <property type="entry name" value="attach_TipJ_rel"/>
    <property type="match status" value="1"/>
</dbReference>
<organism evidence="1">
    <name type="scientific">Acinetobacter baumannii WM99c</name>
    <dbReference type="NCBI Taxonomy" id="945555"/>
    <lineage>
        <taxon>Bacteria</taxon>
        <taxon>Pseudomonadati</taxon>
        <taxon>Pseudomonadota</taxon>
        <taxon>Gammaproteobacteria</taxon>
        <taxon>Moraxellales</taxon>
        <taxon>Moraxellaceae</taxon>
        <taxon>Acinetobacter</taxon>
        <taxon>Acinetobacter calcoaceticus/baumannii complex</taxon>
    </lineage>
</organism>
<reference evidence="1" key="1">
    <citation type="submission" date="2018-08" db="EMBL/GenBank/DDBJ databases">
        <title>Complete genome sequence of Acinetobacter baumannii strain WM99c.</title>
        <authorList>
            <person name="Nigro S.J."/>
            <person name="Wick R.R."/>
            <person name="Holt K.E."/>
            <person name="Hall R.M."/>
        </authorList>
    </citation>
    <scope>NUCLEOTIDE SEQUENCE</scope>
    <source>
        <strain evidence="1">WM99c</strain>
    </source>
</reference>
<protein>
    <recommendedName>
        <fullName evidence="2">Tip attachment protein J domain-containing protein</fullName>
    </recommendedName>
</protein>